<organism evidence="2 3">
    <name type="scientific">Tissierella simiarum</name>
    <dbReference type="NCBI Taxonomy" id="2841534"/>
    <lineage>
        <taxon>Bacteria</taxon>
        <taxon>Bacillati</taxon>
        <taxon>Bacillota</taxon>
        <taxon>Tissierellia</taxon>
        <taxon>Tissierellales</taxon>
        <taxon>Tissierellaceae</taxon>
        <taxon>Tissierella</taxon>
    </lineage>
</organism>
<keyword evidence="1" id="KW-0472">Membrane</keyword>
<keyword evidence="1" id="KW-0812">Transmembrane</keyword>
<name>A0ABS6EBT9_9FIRM</name>
<dbReference type="EMBL" id="JAHLPM010000042">
    <property type="protein sequence ID" value="MBU5440399.1"/>
    <property type="molecule type" value="Genomic_DNA"/>
</dbReference>
<gene>
    <name evidence="2" type="ORF">KQI42_20610</name>
</gene>
<protein>
    <submittedName>
        <fullName evidence="2">Uncharacterized protein</fullName>
    </submittedName>
</protein>
<proteinExistence type="predicted"/>
<evidence type="ECO:0000313" key="2">
    <source>
        <dbReference type="EMBL" id="MBU5440399.1"/>
    </source>
</evidence>
<evidence type="ECO:0000313" key="3">
    <source>
        <dbReference type="Proteomes" id="UP000749471"/>
    </source>
</evidence>
<keyword evidence="1" id="KW-1133">Transmembrane helix</keyword>
<dbReference type="RefSeq" id="WP_216522704.1">
    <property type="nucleotide sequence ID" value="NZ_JAHLPM010000042.1"/>
</dbReference>
<feature type="transmembrane region" description="Helical" evidence="1">
    <location>
        <begin position="6"/>
        <end position="23"/>
    </location>
</feature>
<comment type="caution">
    <text evidence="2">The sequence shown here is derived from an EMBL/GenBank/DDBJ whole genome shotgun (WGS) entry which is preliminary data.</text>
</comment>
<evidence type="ECO:0000256" key="1">
    <source>
        <dbReference type="SAM" id="Phobius"/>
    </source>
</evidence>
<accession>A0ABS6EBT9</accession>
<sequence>MGFNIYDWIFLNILYAIFTLYLSKQNLNYKNTKIKNKAKIEQAEFRINLIRSDIKKSNLIINDVYKFELDSVLLKVLSILDEVKE</sequence>
<keyword evidence="3" id="KW-1185">Reference proteome</keyword>
<dbReference type="Proteomes" id="UP000749471">
    <property type="component" value="Unassembled WGS sequence"/>
</dbReference>
<reference evidence="2 3" key="1">
    <citation type="submission" date="2021-06" db="EMBL/GenBank/DDBJ databases">
        <authorList>
            <person name="Sun Q."/>
            <person name="Li D."/>
        </authorList>
    </citation>
    <scope>NUCLEOTIDE SEQUENCE [LARGE SCALE GENOMIC DNA]</scope>
    <source>
        <strain evidence="2 3">MSJ-40</strain>
    </source>
</reference>